<evidence type="ECO:0000259" key="1">
    <source>
        <dbReference type="Pfam" id="PF13391"/>
    </source>
</evidence>
<accession>A0A5C3KKL8</accession>
<dbReference type="Proteomes" id="UP000307440">
    <property type="component" value="Unassembled WGS sequence"/>
</dbReference>
<reference evidence="2 3" key="1">
    <citation type="journal article" date="2019" name="Nat. Ecol. Evol.">
        <title>Megaphylogeny resolves global patterns of mushroom evolution.</title>
        <authorList>
            <person name="Varga T."/>
            <person name="Krizsan K."/>
            <person name="Foldi C."/>
            <person name="Dima B."/>
            <person name="Sanchez-Garcia M."/>
            <person name="Sanchez-Ramirez S."/>
            <person name="Szollosi G.J."/>
            <person name="Szarkandi J.G."/>
            <person name="Papp V."/>
            <person name="Albert L."/>
            <person name="Andreopoulos W."/>
            <person name="Angelini C."/>
            <person name="Antonin V."/>
            <person name="Barry K.W."/>
            <person name="Bougher N.L."/>
            <person name="Buchanan P."/>
            <person name="Buyck B."/>
            <person name="Bense V."/>
            <person name="Catcheside P."/>
            <person name="Chovatia M."/>
            <person name="Cooper J."/>
            <person name="Damon W."/>
            <person name="Desjardin D."/>
            <person name="Finy P."/>
            <person name="Geml J."/>
            <person name="Haridas S."/>
            <person name="Hughes K."/>
            <person name="Justo A."/>
            <person name="Karasinski D."/>
            <person name="Kautmanova I."/>
            <person name="Kiss B."/>
            <person name="Kocsube S."/>
            <person name="Kotiranta H."/>
            <person name="LaButti K.M."/>
            <person name="Lechner B.E."/>
            <person name="Liimatainen K."/>
            <person name="Lipzen A."/>
            <person name="Lukacs Z."/>
            <person name="Mihaltcheva S."/>
            <person name="Morgado L.N."/>
            <person name="Niskanen T."/>
            <person name="Noordeloos M.E."/>
            <person name="Ohm R.A."/>
            <person name="Ortiz-Santana B."/>
            <person name="Ovrebo C."/>
            <person name="Racz N."/>
            <person name="Riley R."/>
            <person name="Savchenko A."/>
            <person name="Shiryaev A."/>
            <person name="Soop K."/>
            <person name="Spirin V."/>
            <person name="Szebenyi C."/>
            <person name="Tomsovsky M."/>
            <person name="Tulloss R.E."/>
            <person name="Uehling J."/>
            <person name="Grigoriev I.V."/>
            <person name="Vagvolgyi C."/>
            <person name="Papp T."/>
            <person name="Martin F.M."/>
            <person name="Miettinen O."/>
            <person name="Hibbett D.S."/>
            <person name="Nagy L.G."/>
        </authorList>
    </citation>
    <scope>NUCLEOTIDE SEQUENCE [LARGE SCALE GENOMIC DNA]</scope>
    <source>
        <strain evidence="2 3">CBS 121175</strain>
    </source>
</reference>
<dbReference type="OrthoDB" id="3269637at2759"/>
<dbReference type="AlphaFoldDB" id="A0A5C3KKL8"/>
<proteinExistence type="predicted"/>
<protein>
    <recommendedName>
        <fullName evidence="1">HNH nuclease domain-containing protein</fullName>
    </recommendedName>
</protein>
<evidence type="ECO:0000313" key="2">
    <source>
        <dbReference type="EMBL" id="TFK20453.1"/>
    </source>
</evidence>
<keyword evidence="3" id="KW-1185">Reference proteome</keyword>
<name>A0A5C3KKL8_COPMA</name>
<dbReference type="InterPro" id="IPR003615">
    <property type="entry name" value="HNH_nuc"/>
</dbReference>
<organism evidence="2 3">
    <name type="scientific">Coprinopsis marcescibilis</name>
    <name type="common">Agaric fungus</name>
    <name type="synonym">Psathyrella marcescibilis</name>
    <dbReference type="NCBI Taxonomy" id="230819"/>
    <lineage>
        <taxon>Eukaryota</taxon>
        <taxon>Fungi</taxon>
        <taxon>Dikarya</taxon>
        <taxon>Basidiomycota</taxon>
        <taxon>Agaricomycotina</taxon>
        <taxon>Agaricomycetes</taxon>
        <taxon>Agaricomycetidae</taxon>
        <taxon>Agaricales</taxon>
        <taxon>Agaricineae</taxon>
        <taxon>Psathyrellaceae</taxon>
        <taxon>Coprinopsis</taxon>
    </lineage>
</organism>
<sequence length="392" mass="43979">MAATIKVYAPFPCTVVPGVDFDLDPANWNWAHYLTLPLETLTELQFSQKPYKWIRYAIGVVVGGEGDLSSSPDLLNVVDYDAGLPVESTVLYYRLNDQEKGRMFPVDPKVGRTHTTSSIATTRRVQFRSDLSKRDRGTCVLTGEIDLLCDAVHLLAHSKGDAYITTYTQRRSRDPNGEDIVRDIDSIRNGLFLGKYTHAVLGTNVAFLATPNFAMTTADVDPNTPATERRYTAHNFRLNEPAFLGYAAPGTPLRTLDTPEWPPNILFDAVYAQAVLHQFGDRTLMDRINATWNSTFYPGGVMTAAPSSYNAIKDQRATNVERTQNQAQGREARTALESGPELLYQLVTLQATLAPWNEREVMIREAQEKVEAEEQKRMQETVESWRNQVPVT</sequence>
<dbReference type="Pfam" id="PF13391">
    <property type="entry name" value="HNH_2"/>
    <property type="match status" value="1"/>
</dbReference>
<dbReference type="EMBL" id="ML210299">
    <property type="protein sequence ID" value="TFK20453.1"/>
    <property type="molecule type" value="Genomic_DNA"/>
</dbReference>
<evidence type="ECO:0000313" key="3">
    <source>
        <dbReference type="Proteomes" id="UP000307440"/>
    </source>
</evidence>
<feature type="domain" description="HNH nuclease" evidence="1">
    <location>
        <begin position="139"/>
        <end position="198"/>
    </location>
</feature>
<gene>
    <name evidence="2" type="ORF">FA15DRAFT_673447</name>
</gene>